<feature type="transmembrane region" description="Helical" evidence="2">
    <location>
        <begin position="58"/>
        <end position="85"/>
    </location>
</feature>
<dbReference type="Pfam" id="PF04024">
    <property type="entry name" value="PspC"/>
    <property type="match status" value="1"/>
</dbReference>
<name>A0A839ECZ3_9MICO</name>
<keyword evidence="2" id="KW-0472">Membrane</keyword>
<reference evidence="4 5" key="1">
    <citation type="submission" date="2020-07" db="EMBL/GenBank/DDBJ databases">
        <title>Sequencing the genomes of 1000 actinobacteria strains.</title>
        <authorList>
            <person name="Klenk H.-P."/>
        </authorList>
    </citation>
    <scope>NUCLEOTIDE SEQUENCE [LARGE SCALE GENOMIC DNA]</scope>
    <source>
        <strain evidence="4 5">DSM 19663</strain>
    </source>
</reference>
<proteinExistence type="predicted"/>
<feature type="transmembrane region" description="Helical" evidence="2">
    <location>
        <begin position="314"/>
        <end position="335"/>
    </location>
</feature>
<dbReference type="RefSeq" id="WP_182491893.1">
    <property type="nucleotide sequence ID" value="NZ_BAAAOV010000008.1"/>
</dbReference>
<sequence length="491" mass="49854">MTDPTPPAGAPAAPPPPPPASGSSRFFSWLRSLNVTREPGWLGGVASGIALRLRIDPLIVRGILVVLAIFAFPVALLYALAWAILPDHTSKIHAEEVSRGRVEAGFVGAAVLLAIALLGLGDGGPWLWDGGYGWDGGWMLGSPGMAIAALVGLVWTVAVIGGIVWLIVWLVRRSRSTAATPAAGAASATFVAGAGTASAATAGATSADATATTPMPAADAPDGDLDAWRAQQSADRAQRDAFVSADEAARRQAEADRLAAERRARAAEYERQRQLRRRTRSHPLFTLAAIGLALIAGAVTTLTSGGTEIERGDVVLGFAVAIGALGLAIIINGVIGKRSGGSTGAAIIALVGLAIAGTSPGPGSDLRFVGSGEYAPLYTEDDDQAFVVGAGSTTVDLSDYWDGTRSGAGLEGVVSIVAGAGDVTVVLPESGAVEWAIVSGAGDATLVADGDARSIPRESGLDSPDGSDRLLTLEVVSGAGDILFTTEGTNR</sequence>
<accession>A0A839ECZ3</accession>
<evidence type="ECO:0000313" key="5">
    <source>
        <dbReference type="Proteomes" id="UP000585905"/>
    </source>
</evidence>
<evidence type="ECO:0000256" key="1">
    <source>
        <dbReference type="SAM" id="MobiDB-lite"/>
    </source>
</evidence>
<feature type="transmembrane region" description="Helical" evidence="2">
    <location>
        <begin position="283"/>
        <end position="302"/>
    </location>
</feature>
<keyword evidence="2" id="KW-1133">Transmembrane helix</keyword>
<organism evidence="4 5">
    <name type="scientific">Microcella alkalica</name>
    <dbReference type="NCBI Taxonomy" id="355930"/>
    <lineage>
        <taxon>Bacteria</taxon>
        <taxon>Bacillati</taxon>
        <taxon>Actinomycetota</taxon>
        <taxon>Actinomycetes</taxon>
        <taxon>Micrococcales</taxon>
        <taxon>Microbacteriaceae</taxon>
        <taxon>Microcella</taxon>
    </lineage>
</organism>
<keyword evidence="5" id="KW-1185">Reference proteome</keyword>
<feature type="region of interest" description="Disordered" evidence="1">
    <location>
        <begin position="1"/>
        <end position="22"/>
    </location>
</feature>
<dbReference type="AlphaFoldDB" id="A0A839ECZ3"/>
<evidence type="ECO:0000256" key="2">
    <source>
        <dbReference type="SAM" id="Phobius"/>
    </source>
</evidence>
<comment type="caution">
    <text evidence="4">The sequence shown here is derived from an EMBL/GenBank/DDBJ whole genome shotgun (WGS) entry which is preliminary data.</text>
</comment>
<dbReference type="EMBL" id="JACGWX010000012">
    <property type="protein sequence ID" value="MBA8849076.1"/>
    <property type="molecule type" value="Genomic_DNA"/>
</dbReference>
<feature type="compositionally biased region" description="Pro residues" evidence="1">
    <location>
        <begin position="1"/>
        <end position="20"/>
    </location>
</feature>
<dbReference type="InterPro" id="IPR007168">
    <property type="entry name" value="Phageshock_PspC_N"/>
</dbReference>
<dbReference type="Proteomes" id="UP000585905">
    <property type="component" value="Unassembled WGS sequence"/>
</dbReference>
<evidence type="ECO:0000259" key="3">
    <source>
        <dbReference type="Pfam" id="PF04024"/>
    </source>
</evidence>
<gene>
    <name evidence="4" type="ORF">FHX53_002693</name>
</gene>
<keyword evidence="2" id="KW-0812">Transmembrane</keyword>
<feature type="transmembrane region" description="Helical" evidence="2">
    <location>
        <begin position="106"/>
        <end position="127"/>
    </location>
</feature>
<feature type="domain" description="Phage shock protein PspC N-terminal" evidence="3">
    <location>
        <begin position="37"/>
        <end position="87"/>
    </location>
</feature>
<protein>
    <submittedName>
        <fullName evidence="4">Phage shock protein PspC (Stress-responsive transcriptional regulator)</fullName>
    </submittedName>
</protein>
<feature type="transmembrane region" description="Helical" evidence="2">
    <location>
        <begin position="147"/>
        <end position="171"/>
    </location>
</feature>
<evidence type="ECO:0000313" key="4">
    <source>
        <dbReference type="EMBL" id="MBA8849076.1"/>
    </source>
</evidence>